<dbReference type="EMBL" id="JAKTTI010000060">
    <property type="protein sequence ID" value="MCH1627865.1"/>
    <property type="molecule type" value="Genomic_DNA"/>
</dbReference>
<comment type="caution">
    <text evidence="2">The sequence shown here is derived from an EMBL/GenBank/DDBJ whole genome shotgun (WGS) entry which is preliminary data.</text>
</comment>
<dbReference type="Pfam" id="PF16935">
    <property type="entry name" value="Hol_Tox"/>
    <property type="match status" value="1"/>
</dbReference>
<keyword evidence="3" id="KW-1185">Reference proteome</keyword>
<reference evidence="2" key="1">
    <citation type="submission" date="2022-02" db="EMBL/GenBank/DDBJ databases">
        <title>Fredinandcohnia quinoae sp. nov. isolated from Chenopodium quinoa seeds.</title>
        <authorList>
            <person name="Saati-Santamaria Z."/>
            <person name="Flores-Felix J.D."/>
            <person name="Igual J.M."/>
            <person name="Velazquez E."/>
            <person name="Garcia-Fraile P."/>
            <person name="Martinez-Molina E."/>
        </authorList>
    </citation>
    <scope>NUCLEOTIDE SEQUENCE</scope>
    <source>
        <strain evidence="2">SECRCQ15</strain>
    </source>
</reference>
<proteinExistence type="predicted"/>
<organism evidence="2 3">
    <name type="scientific">Fredinandcohnia quinoae</name>
    <dbReference type="NCBI Taxonomy" id="2918902"/>
    <lineage>
        <taxon>Bacteria</taxon>
        <taxon>Bacillati</taxon>
        <taxon>Bacillota</taxon>
        <taxon>Bacilli</taxon>
        <taxon>Bacillales</taxon>
        <taxon>Bacillaceae</taxon>
        <taxon>Fredinandcohnia</taxon>
    </lineage>
</organism>
<accession>A0AAW5EDQ9</accession>
<keyword evidence="1" id="KW-0472">Membrane</keyword>
<dbReference type="InterPro" id="IPR031616">
    <property type="entry name" value="BsrE-like"/>
</dbReference>
<evidence type="ECO:0000256" key="1">
    <source>
        <dbReference type="SAM" id="Phobius"/>
    </source>
</evidence>
<gene>
    <name evidence="2" type="ORF">MJG50_21245</name>
</gene>
<dbReference type="RefSeq" id="WP_240257783.1">
    <property type="nucleotide sequence ID" value="NZ_JAKTTI010000060.1"/>
</dbReference>
<protein>
    <submittedName>
        <fullName evidence="2">Holin-like toxin</fullName>
    </submittedName>
</protein>
<feature type="transmembrane region" description="Helical" evidence="1">
    <location>
        <begin position="6"/>
        <end position="27"/>
    </location>
</feature>
<keyword evidence="1" id="KW-0812">Transmembrane</keyword>
<dbReference type="Proteomes" id="UP001431131">
    <property type="component" value="Unassembled WGS sequence"/>
</dbReference>
<sequence>MSTFEALVLMISFSTLIVSVISLAFTFTRKK</sequence>
<dbReference type="AlphaFoldDB" id="A0AAW5EDQ9"/>
<evidence type="ECO:0000313" key="3">
    <source>
        <dbReference type="Proteomes" id="UP001431131"/>
    </source>
</evidence>
<name>A0AAW5EDQ9_9BACI</name>
<keyword evidence="1" id="KW-1133">Transmembrane helix</keyword>
<evidence type="ECO:0000313" key="2">
    <source>
        <dbReference type="EMBL" id="MCH1627865.1"/>
    </source>
</evidence>